<dbReference type="EMBL" id="JACHLR010000025">
    <property type="protein sequence ID" value="MBB4860579.1"/>
    <property type="molecule type" value="Genomic_DNA"/>
</dbReference>
<name>A0A7W7KD06_9SPHN</name>
<evidence type="ECO:0000313" key="1">
    <source>
        <dbReference type="EMBL" id="MBB4860579.1"/>
    </source>
</evidence>
<sequence length="61" mass="6771">MIARFLSPAQRVTMFDPPSDPATIKRLYKFGPQRSGQGVPAMRSANRIGYAVQLNYSLMPA</sequence>
<comment type="caution">
    <text evidence="1">The sequence shown here is derived from an EMBL/GenBank/DDBJ whole genome shotgun (WGS) entry which is preliminary data.</text>
</comment>
<proteinExistence type="predicted"/>
<dbReference type="AlphaFoldDB" id="A0A7W7KD06"/>
<organism evidence="1 2">
    <name type="scientific">Novosphingobium chloroacetimidivorans</name>
    <dbReference type="NCBI Taxonomy" id="1428314"/>
    <lineage>
        <taxon>Bacteria</taxon>
        <taxon>Pseudomonadati</taxon>
        <taxon>Pseudomonadota</taxon>
        <taxon>Alphaproteobacteria</taxon>
        <taxon>Sphingomonadales</taxon>
        <taxon>Sphingomonadaceae</taxon>
        <taxon>Novosphingobium</taxon>
    </lineage>
</organism>
<reference evidence="1 2" key="1">
    <citation type="submission" date="2020-08" db="EMBL/GenBank/DDBJ databases">
        <title>Functional genomics of gut bacteria from endangered species of beetles.</title>
        <authorList>
            <person name="Carlos-Shanley C."/>
        </authorList>
    </citation>
    <scope>NUCLEOTIDE SEQUENCE [LARGE SCALE GENOMIC DNA]</scope>
    <source>
        <strain evidence="1 2">S00245</strain>
    </source>
</reference>
<dbReference type="Proteomes" id="UP000555448">
    <property type="component" value="Unassembled WGS sequence"/>
</dbReference>
<dbReference type="RefSeq" id="WP_184249648.1">
    <property type="nucleotide sequence ID" value="NZ_JACHLR010000025.1"/>
</dbReference>
<keyword evidence="2" id="KW-1185">Reference proteome</keyword>
<accession>A0A7W7KD06</accession>
<protein>
    <submittedName>
        <fullName evidence="1">Uncharacterized protein</fullName>
    </submittedName>
</protein>
<evidence type="ECO:0000313" key="2">
    <source>
        <dbReference type="Proteomes" id="UP000555448"/>
    </source>
</evidence>
<gene>
    <name evidence="1" type="ORF">HNO88_003923</name>
</gene>